<name>A0ABT6Q3E0_9PROT</name>
<organism evidence="1 2">
    <name type="scientific">Commensalibacter oyaizuii</name>
    <dbReference type="NCBI Taxonomy" id="3043873"/>
    <lineage>
        <taxon>Bacteria</taxon>
        <taxon>Pseudomonadati</taxon>
        <taxon>Pseudomonadota</taxon>
        <taxon>Alphaproteobacteria</taxon>
        <taxon>Acetobacterales</taxon>
        <taxon>Acetobacteraceae</taxon>
    </lineage>
</organism>
<dbReference type="EMBL" id="JASBAO010000001">
    <property type="protein sequence ID" value="MDI2091620.1"/>
    <property type="molecule type" value="Genomic_DNA"/>
</dbReference>
<dbReference type="Proteomes" id="UP001431634">
    <property type="component" value="Unassembled WGS sequence"/>
</dbReference>
<proteinExistence type="predicted"/>
<reference evidence="1" key="1">
    <citation type="submission" date="2023-05" db="EMBL/GenBank/DDBJ databases">
        <title>Whole genome sequence of Commensalibacter sp.</title>
        <authorList>
            <person name="Charoenyingcharoen P."/>
            <person name="Yukphan P."/>
        </authorList>
    </citation>
    <scope>NUCLEOTIDE SEQUENCE</scope>
    <source>
        <strain evidence="1">TBRC 16381</strain>
    </source>
</reference>
<gene>
    <name evidence="1" type="ORF">QJV27_09620</name>
</gene>
<sequence length="161" mass="18679">MQKSTTIYRAILRDQLANLLDKTKLVEEGRVFRNFSIKVPQEKLPCFFVSAPHDQMEPLTTATPVFMRTATLVIQYFCNFVNIDDATKQLDQVCYAVEQIIMCDYDFQYAFEQMPSFTTETVFNPDTGKQIAEIRFVITCKYREDFFPEGPVVDRITGQIT</sequence>
<evidence type="ECO:0000313" key="1">
    <source>
        <dbReference type="EMBL" id="MDI2091620.1"/>
    </source>
</evidence>
<evidence type="ECO:0000313" key="2">
    <source>
        <dbReference type="Proteomes" id="UP001431634"/>
    </source>
</evidence>
<comment type="caution">
    <text evidence="1">The sequence shown here is derived from an EMBL/GenBank/DDBJ whole genome shotgun (WGS) entry which is preliminary data.</text>
</comment>
<protein>
    <submittedName>
        <fullName evidence="1">Uncharacterized protein</fullName>
    </submittedName>
</protein>
<keyword evidence="2" id="KW-1185">Reference proteome</keyword>
<accession>A0ABT6Q3E0</accession>
<dbReference type="RefSeq" id="WP_281448709.1">
    <property type="nucleotide sequence ID" value="NZ_JASBAO010000001.1"/>
</dbReference>